<dbReference type="AlphaFoldDB" id="A0A3R9DVZ2"/>
<sequence>MPEPILISIAAALAAKGATGLYDLVKRKFAKDPAATLALEAASGAPSGTEPVKALAERLETAQAADQEFAEALRTEWEKLPESRVSYGEVHNTVTGTVTGKVVQLRDVHGNINL</sequence>
<gene>
    <name evidence="1" type="ORF">EIY87_47105</name>
</gene>
<dbReference type="Proteomes" id="UP000267081">
    <property type="component" value="Unassembled WGS sequence"/>
</dbReference>
<dbReference type="OrthoDB" id="4555377at2"/>
<comment type="caution">
    <text evidence="1">The sequence shown here is derived from an EMBL/GenBank/DDBJ whole genome shotgun (WGS) entry which is preliminary data.</text>
</comment>
<protein>
    <submittedName>
        <fullName evidence="1">Uncharacterized protein</fullName>
    </submittedName>
</protein>
<evidence type="ECO:0000313" key="2">
    <source>
        <dbReference type="Proteomes" id="UP000267081"/>
    </source>
</evidence>
<reference evidence="1 2" key="1">
    <citation type="submission" date="2018-12" db="EMBL/GenBank/DDBJ databases">
        <title>Amycolatopsis eburnea sp. nov. actinomycete associate with arbuscular mycorrhiza fungal spore.</title>
        <authorList>
            <person name="Lumyong S."/>
            <person name="Chaiya L."/>
        </authorList>
    </citation>
    <scope>NUCLEOTIDE SEQUENCE [LARGE SCALE GENOMIC DNA]</scope>
    <source>
        <strain evidence="1 2">GLM-1</strain>
    </source>
</reference>
<dbReference type="RefSeq" id="WP_125316618.1">
    <property type="nucleotide sequence ID" value="NZ_RSEC01000066.1"/>
</dbReference>
<accession>A0A3R9DVZ2</accession>
<proteinExistence type="predicted"/>
<name>A0A3R9DVZ2_9PSEU</name>
<dbReference type="EMBL" id="RSEC01000066">
    <property type="protein sequence ID" value="RSD07420.1"/>
    <property type="molecule type" value="Genomic_DNA"/>
</dbReference>
<keyword evidence="2" id="KW-1185">Reference proteome</keyword>
<organism evidence="1 2">
    <name type="scientific">Amycolatopsis eburnea</name>
    <dbReference type="NCBI Taxonomy" id="2267691"/>
    <lineage>
        <taxon>Bacteria</taxon>
        <taxon>Bacillati</taxon>
        <taxon>Actinomycetota</taxon>
        <taxon>Actinomycetes</taxon>
        <taxon>Pseudonocardiales</taxon>
        <taxon>Pseudonocardiaceae</taxon>
        <taxon>Amycolatopsis</taxon>
    </lineage>
</organism>
<evidence type="ECO:0000313" key="1">
    <source>
        <dbReference type="EMBL" id="RSD07420.1"/>
    </source>
</evidence>